<evidence type="ECO:0000256" key="1">
    <source>
        <dbReference type="SAM" id="SignalP"/>
    </source>
</evidence>
<protein>
    <submittedName>
        <fullName evidence="2">Uncharacterized protein</fullName>
    </submittedName>
</protein>
<name>A0A8S1TKB7_PAROT</name>
<reference evidence="2" key="1">
    <citation type="submission" date="2021-01" db="EMBL/GenBank/DDBJ databases">
        <authorList>
            <consortium name="Genoscope - CEA"/>
            <person name="William W."/>
        </authorList>
    </citation>
    <scope>NUCLEOTIDE SEQUENCE</scope>
</reference>
<keyword evidence="3" id="KW-1185">Reference proteome</keyword>
<evidence type="ECO:0000313" key="2">
    <source>
        <dbReference type="EMBL" id="CAD8151469.1"/>
    </source>
</evidence>
<sequence length="1565" mass="173507">MKIILGLLAILYGLGQCNIIETTRPCTCPQLSQNDCVKNTSCAWNKTCDVKTITQSKSNTYCSYLNEAECQSDDVCQWVNSQCTFFTGCTAYKLTTDRECRSINKKCYKSDLKKCIGLSECIDYTDQIVCFMDVNYRYCYWDSKLNKCSKAMDCPSQPSALDTDAQCRSQIPTCTTKPGGGCIDAQQSCSDITLEIQCFYNKDQSAQCFWDSSLNPPQCKVRTCENAPITLKTDDQCKQFLEQCTTQKDGGCVLRSSCDAANTQNACTKDYYGNDCFWVDGYCKSKLCSNATKDIVTNVGCQAINANCITKSGGGCMTNGECSIANVDYACKKNLRGEQCFWDSITQSCKDRTCSNAPQSLSTFEQCSKFLSSCTVNSLKQGCENRTCENAPVFVTTLIGCQEYHNVSCIPKKDGGCVTINTCEEVELEIGCIVDNLQRPCFWNDGKCLLKICTNVPKTYYDQETQGQKPVTLDHVKCNEFMQTCTINQSATNCINYTCDNVQDYNLCIQNQQCYSRSTCFIKTCFTAPLSYTTHSQCFQYKNTCTIAPSGQGCSLMLQACNLYKIKAQCVQSVTSACEWQGNTCVVRQCNLAATSYNTTQKCQSYLSGCVVNNQEKGCTPEFTRCEDSQIQQNCTLDVCEWKNNKCVTKSCSNQKTNCTTYKTPKKCINNDAKTSCMDVPTTCTLLPKEYCKENLSYDLISKYCYLDGSNTCTELTLQNECSSYTYQTSCIKRINNKGDCVWVSGVCYNDDCAALPNTYTTSSQCKLAISRCILNNTGQGCMNKDECSSYNDKNCDQLDRNGQDCVYKNSQCQRKSCATSSDTSHTDCYQYMSTGLKCTVNNNSNGCIELTSCNNYKKESQCVISNTQKVCYWSNDNCYEKICSLNTTSTTHDQCQLFMSSCTLNTNTNLGCMDFPECQLISDPSICNSNSKCVYLSSNCIVKTCENAALIEYNDKNCSDLPFEGCSYDSNLCSTKTCSQYQFSTDEECIQQNQYCTTNGKTCTERLDCSKAVAEQGCKKDMFGNLCQWNEISKTCSLRNCSTAPTTLTTEAQCLQYYDGCTTKLGGGCTVKSTCSAANVQAACNTSKYGDICSWDDTIQQCRNQSCIDFNGFEYKSCNKQMSNCTTNGFGKCTEIVNCSSYLNAQSCIIGADGPCLWVTGKCYLYRDCTSIKFTTHEQCQQVSDKCTTDGNRCVSITECSQTNIYGGCYLGIDGKCIMTLNDKNVKVCTNFTKCADAKFKTHADCYSANPGCTTDGTQCIELLVCKDYKIQEQCYLDTKGPVYANNKIQSTGVCKWDGSCRPQICEDLVGTTHAICNNQMMTCTTNGTICYTMDKCSTYSLKDLCTNGIGTDGKCIYSTENTKCQLMTCSDITNNICNTLDNCITDGTKCIAKTTCASYTSQVPCEISGTDGTCLWNATTSKCSLFQACSNALDQNQCNKMNTVCYWNVDSTKCVDLTCDLQFKSTNNCINISTWKPSQIRVCSLVNEVCSEIDPQAYGPSECYQLTLFTYTYNTSTQKCMQCSTTSNNQTNNTVNDTVNNNTADSFQQLIVLGLQILSLFLI</sequence>
<dbReference type="EMBL" id="CAJJDP010000025">
    <property type="protein sequence ID" value="CAD8151469.1"/>
    <property type="molecule type" value="Genomic_DNA"/>
</dbReference>
<dbReference type="OrthoDB" id="285066at2759"/>
<dbReference type="SMART" id="SM00639">
    <property type="entry name" value="PSA"/>
    <property type="match status" value="18"/>
</dbReference>
<keyword evidence="1" id="KW-0732">Signal</keyword>
<comment type="caution">
    <text evidence="2">The sequence shown here is derived from an EMBL/GenBank/DDBJ whole genome shotgun (WGS) entry which is preliminary data.</text>
</comment>
<organism evidence="2 3">
    <name type="scientific">Paramecium octaurelia</name>
    <dbReference type="NCBI Taxonomy" id="43137"/>
    <lineage>
        <taxon>Eukaryota</taxon>
        <taxon>Sar</taxon>
        <taxon>Alveolata</taxon>
        <taxon>Ciliophora</taxon>
        <taxon>Intramacronucleata</taxon>
        <taxon>Oligohymenophorea</taxon>
        <taxon>Peniculida</taxon>
        <taxon>Parameciidae</taxon>
        <taxon>Paramecium</taxon>
    </lineage>
</organism>
<dbReference type="OMA" id="ATEPCQN"/>
<feature type="signal peptide" evidence="1">
    <location>
        <begin position="1"/>
        <end position="17"/>
    </location>
</feature>
<dbReference type="Pfam" id="PF01508">
    <property type="entry name" value="Paramecium_SA"/>
    <property type="match status" value="17"/>
</dbReference>
<accession>A0A8S1TKB7</accession>
<gene>
    <name evidence="2" type="ORF">POCTA_138.1.T0250110</name>
</gene>
<feature type="chain" id="PRO_5035848447" evidence="1">
    <location>
        <begin position="18"/>
        <end position="1565"/>
    </location>
</feature>
<dbReference type="Proteomes" id="UP000683925">
    <property type="component" value="Unassembled WGS sequence"/>
</dbReference>
<dbReference type="InterPro" id="IPR002895">
    <property type="entry name" value="Paramecium_SA"/>
</dbReference>
<proteinExistence type="predicted"/>
<evidence type="ECO:0000313" key="3">
    <source>
        <dbReference type="Proteomes" id="UP000683925"/>
    </source>
</evidence>